<dbReference type="InterPro" id="IPR002078">
    <property type="entry name" value="Sigma_54_int"/>
</dbReference>
<dbReference type="InterPro" id="IPR058031">
    <property type="entry name" value="AAA_lid_NorR"/>
</dbReference>
<evidence type="ECO:0000313" key="6">
    <source>
        <dbReference type="EMBL" id="HEN15667.1"/>
    </source>
</evidence>
<dbReference type="SUPFAM" id="SSF46689">
    <property type="entry name" value="Homeodomain-like"/>
    <property type="match status" value="1"/>
</dbReference>
<proteinExistence type="predicted"/>
<dbReference type="InterPro" id="IPR027417">
    <property type="entry name" value="P-loop_NTPase"/>
</dbReference>
<evidence type="ECO:0000256" key="2">
    <source>
        <dbReference type="ARBA" id="ARBA00022840"/>
    </source>
</evidence>
<keyword evidence="4" id="KW-0804">Transcription</keyword>
<sequence>MTDDAVAFIRDVTLYEPLERQLEARHRVRLRFAGSVDSALALLSERPTATLMVDSRPGYADQATCELVDRLLDGALPRVNVVTVGGELYPRPAAAAFSLLASVHLPVDEASIHWDQIGDQLDALLQEFPAAPIPPRKQVEAGGIGLITYCQEFFPTIEDLLRVAHRDVTILLIGETGTGKTTLARFIHNRSPRRDRGFQHLACGGLPGDLIESELFGHTRGAFTGAERNKIGRFQAAGRGTLLLDEIDVLDLKQQVKLLRVIETGEYELVGSTETRQSEARLIVASNVELEELTARAEFRSDLYYRLNTLEFRLPALRERSLDIIPLAMQFIDESCAEHGIVIEAVSREFLSRLKRYHWPGNLRELRNHIRRAVLFAESRELTVRDLSPRLLEAVSDSEPSARQRIDGASIAEQVARSEREILEHALEANGQNRTRTARALGLSRVGLYKKLKRLGLLPAAKADC</sequence>
<keyword evidence="2" id="KW-0067">ATP-binding</keyword>
<organism evidence="6">
    <name type="scientific">Schlesneria paludicola</name>
    <dbReference type="NCBI Taxonomy" id="360056"/>
    <lineage>
        <taxon>Bacteria</taxon>
        <taxon>Pseudomonadati</taxon>
        <taxon>Planctomycetota</taxon>
        <taxon>Planctomycetia</taxon>
        <taxon>Planctomycetales</taxon>
        <taxon>Planctomycetaceae</taxon>
        <taxon>Schlesneria</taxon>
    </lineage>
</organism>
<dbReference type="InterPro" id="IPR025662">
    <property type="entry name" value="Sigma_54_int_dom_ATP-bd_1"/>
</dbReference>
<dbReference type="Gene3D" id="1.10.10.60">
    <property type="entry name" value="Homeodomain-like"/>
    <property type="match status" value="1"/>
</dbReference>
<dbReference type="GO" id="GO:0005524">
    <property type="term" value="F:ATP binding"/>
    <property type="evidence" value="ECO:0007669"/>
    <property type="project" value="UniProtKB-KW"/>
</dbReference>
<evidence type="ECO:0000256" key="1">
    <source>
        <dbReference type="ARBA" id="ARBA00022741"/>
    </source>
</evidence>
<dbReference type="Pfam" id="PF02954">
    <property type="entry name" value="HTH_8"/>
    <property type="match status" value="1"/>
</dbReference>
<dbReference type="Gene3D" id="1.10.8.60">
    <property type="match status" value="1"/>
</dbReference>
<dbReference type="CDD" id="cd00009">
    <property type="entry name" value="AAA"/>
    <property type="match status" value="1"/>
</dbReference>
<dbReference type="SMART" id="SM00382">
    <property type="entry name" value="AAA"/>
    <property type="match status" value="1"/>
</dbReference>
<comment type="caution">
    <text evidence="6">The sequence shown here is derived from an EMBL/GenBank/DDBJ whole genome shotgun (WGS) entry which is preliminary data.</text>
</comment>
<keyword evidence="1" id="KW-0547">Nucleotide-binding</keyword>
<dbReference type="InterPro" id="IPR025944">
    <property type="entry name" value="Sigma_54_int_dom_CS"/>
</dbReference>
<gene>
    <name evidence="6" type="ORF">ENQ76_09395</name>
</gene>
<reference evidence="6" key="1">
    <citation type="journal article" date="2020" name="mSystems">
        <title>Genome- and Community-Level Interaction Insights into Carbon Utilization and Element Cycling Functions of Hydrothermarchaeota in Hydrothermal Sediment.</title>
        <authorList>
            <person name="Zhou Z."/>
            <person name="Liu Y."/>
            <person name="Xu W."/>
            <person name="Pan J."/>
            <person name="Luo Z.H."/>
            <person name="Li M."/>
        </authorList>
    </citation>
    <scope>NUCLEOTIDE SEQUENCE [LARGE SCALE GENOMIC DNA]</scope>
    <source>
        <strain evidence="6">SpSt-339</strain>
    </source>
</reference>
<dbReference type="PANTHER" id="PTHR32071">
    <property type="entry name" value="TRANSCRIPTIONAL REGULATORY PROTEIN"/>
    <property type="match status" value="1"/>
</dbReference>
<keyword evidence="3" id="KW-0805">Transcription regulation</keyword>
<dbReference type="AlphaFoldDB" id="A0A7C2K136"/>
<dbReference type="SUPFAM" id="SSF52540">
    <property type="entry name" value="P-loop containing nucleoside triphosphate hydrolases"/>
    <property type="match status" value="1"/>
</dbReference>
<dbReference type="InterPro" id="IPR003593">
    <property type="entry name" value="AAA+_ATPase"/>
</dbReference>
<evidence type="ECO:0000256" key="3">
    <source>
        <dbReference type="ARBA" id="ARBA00023015"/>
    </source>
</evidence>
<dbReference type="Pfam" id="PF25601">
    <property type="entry name" value="AAA_lid_14"/>
    <property type="match status" value="1"/>
</dbReference>
<dbReference type="PROSITE" id="PS00688">
    <property type="entry name" value="SIGMA54_INTERACT_3"/>
    <property type="match status" value="1"/>
</dbReference>
<evidence type="ECO:0000256" key="4">
    <source>
        <dbReference type="ARBA" id="ARBA00023163"/>
    </source>
</evidence>
<dbReference type="FunFam" id="3.40.50.300:FF:000006">
    <property type="entry name" value="DNA-binding transcriptional regulator NtrC"/>
    <property type="match status" value="1"/>
</dbReference>
<evidence type="ECO:0000259" key="5">
    <source>
        <dbReference type="PROSITE" id="PS50045"/>
    </source>
</evidence>
<name>A0A7C2K136_9PLAN</name>
<dbReference type="PROSITE" id="PS00675">
    <property type="entry name" value="SIGMA54_INTERACT_1"/>
    <property type="match status" value="1"/>
</dbReference>
<accession>A0A7C2K136</accession>
<dbReference type="GO" id="GO:0006355">
    <property type="term" value="P:regulation of DNA-templated transcription"/>
    <property type="evidence" value="ECO:0007669"/>
    <property type="project" value="InterPro"/>
</dbReference>
<dbReference type="Pfam" id="PF00158">
    <property type="entry name" value="Sigma54_activat"/>
    <property type="match status" value="1"/>
</dbReference>
<dbReference type="PROSITE" id="PS50045">
    <property type="entry name" value="SIGMA54_INTERACT_4"/>
    <property type="match status" value="1"/>
</dbReference>
<dbReference type="PRINTS" id="PR01590">
    <property type="entry name" value="HTHFIS"/>
</dbReference>
<dbReference type="GO" id="GO:0043565">
    <property type="term" value="F:sequence-specific DNA binding"/>
    <property type="evidence" value="ECO:0007669"/>
    <property type="project" value="InterPro"/>
</dbReference>
<dbReference type="EMBL" id="DSOK01000264">
    <property type="protein sequence ID" value="HEN15667.1"/>
    <property type="molecule type" value="Genomic_DNA"/>
</dbReference>
<protein>
    <submittedName>
        <fullName evidence="6">Sigma-54-dependent Fis family transcriptional regulator</fullName>
    </submittedName>
</protein>
<dbReference type="InterPro" id="IPR009057">
    <property type="entry name" value="Homeodomain-like_sf"/>
</dbReference>
<dbReference type="Gene3D" id="3.40.50.300">
    <property type="entry name" value="P-loop containing nucleotide triphosphate hydrolases"/>
    <property type="match status" value="1"/>
</dbReference>
<feature type="domain" description="Sigma-54 factor interaction" evidence="5">
    <location>
        <begin position="146"/>
        <end position="375"/>
    </location>
</feature>
<dbReference type="InterPro" id="IPR002197">
    <property type="entry name" value="HTH_Fis"/>
</dbReference>